<keyword evidence="3" id="KW-1185">Reference proteome</keyword>
<accession>A0ABX3GB93</accession>
<proteinExistence type="predicted"/>
<name>A0ABX3GB93_9ACTN</name>
<reference evidence="2 3" key="1">
    <citation type="submission" date="2016-01" db="EMBL/GenBank/DDBJ databases">
        <title>Streptomyces amritsarensis strain MTCC 11845 genome sequencing and assembly.</title>
        <authorList>
            <person name="Sharma D."/>
            <person name="Nair G.R."/>
            <person name="Kaur G."/>
            <person name="Manhas R.K."/>
            <person name="Mayilraj S."/>
        </authorList>
    </citation>
    <scope>NUCLEOTIDE SEQUENCE [LARGE SCALE GENOMIC DNA]</scope>
    <source>
        <strain evidence="2 3">MTCC 11845</strain>
    </source>
</reference>
<feature type="compositionally biased region" description="Basic residues" evidence="1">
    <location>
        <begin position="72"/>
        <end position="82"/>
    </location>
</feature>
<sequence>MRATDVAGHLASSKHAHSEGGTTWQPGYRCRQDSPRTVRVLHDGHDEASHLAAYAEDLKARGYTVTPERPTGRRPRLRVTHP</sequence>
<feature type="region of interest" description="Disordered" evidence="1">
    <location>
        <begin position="62"/>
        <end position="82"/>
    </location>
</feature>
<feature type="region of interest" description="Disordered" evidence="1">
    <location>
        <begin position="1"/>
        <end position="30"/>
    </location>
</feature>
<gene>
    <name evidence="2" type="ORF">AVW11_03875</name>
</gene>
<evidence type="ECO:0000313" key="2">
    <source>
        <dbReference type="EMBL" id="OLZ72605.1"/>
    </source>
</evidence>
<organism evidence="2 3">
    <name type="scientific">Streptomyces amritsarensis</name>
    <dbReference type="NCBI Taxonomy" id="681158"/>
    <lineage>
        <taxon>Bacteria</taxon>
        <taxon>Bacillati</taxon>
        <taxon>Actinomycetota</taxon>
        <taxon>Actinomycetes</taxon>
        <taxon>Kitasatosporales</taxon>
        <taxon>Streptomycetaceae</taxon>
        <taxon>Streptomyces</taxon>
    </lineage>
</organism>
<evidence type="ECO:0000256" key="1">
    <source>
        <dbReference type="SAM" id="MobiDB-lite"/>
    </source>
</evidence>
<dbReference type="EMBL" id="MQUR01000005">
    <property type="protein sequence ID" value="OLZ72605.1"/>
    <property type="molecule type" value="Genomic_DNA"/>
</dbReference>
<evidence type="ECO:0000313" key="3">
    <source>
        <dbReference type="Proteomes" id="UP000187151"/>
    </source>
</evidence>
<comment type="caution">
    <text evidence="2">The sequence shown here is derived from an EMBL/GenBank/DDBJ whole genome shotgun (WGS) entry which is preliminary data.</text>
</comment>
<dbReference type="Proteomes" id="UP000187151">
    <property type="component" value="Unassembled WGS sequence"/>
</dbReference>
<protein>
    <submittedName>
        <fullName evidence="2">Uncharacterized protein</fullName>
    </submittedName>
</protein>